<dbReference type="EMBL" id="RKLP01000009">
    <property type="protein sequence ID" value="RVW08349.1"/>
    <property type="molecule type" value="Genomic_DNA"/>
</dbReference>
<dbReference type="InterPro" id="IPR049975">
    <property type="entry name" value="SAV_915-like_dom"/>
</dbReference>
<gene>
    <name evidence="1" type="ORF">EGT67_17665</name>
</gene>
<organism evidence="1 2">
    <name type="scientific">Prescottella agglutinans</name>
    <dbReference type="NCBI Taxonomy" id="1644129"/>
    <lineage>
        <taxon>Bacteria</taxon>
        <taxon>Bacillati</taxon>
        <taxon>Actinomycetota</taxon>
        <taxon>Actinomycetes</taxon>
        <taxon>Mycobacteriales</taxon>
        <taxon>Nocardiaceae</taxon>
        <taxon>Prescottella</taxon>
    </lineage>
</organism>
<dbReference type="NCBIfam" id="NF042914">
    <property type="entry name" value="SAV915_dom"/>
    <property type="match status" value="1"/>
</dbReference>
<keyword evidence="2" id="KW-1185">Reference proteome</keyword>
<dbReference type="Proteomes" id="UP000286208">
    <property type="component" value="Unassembled WGS sequence"/>
</dbReference>
<evidence type="ECO:0000313" key="1">
    <source>
        <dbReference type="EMBL" id="RVW08349.1"/>
    </source>
</evidence>
<accession>A0A3S3AEN2</accession>
<sequence>MPAEFPPVVYLPCAQNVADPEQAEIELRRTRDGRMALLAYSALDRLHTCCGANQPWIVVGTPSLDLIMRSQPFDLLLLDVVIPEAEQRGLSR</sequence>
<comment type="caution">
    <text evidence="1">The sequence shown here is derived from an EMBL/GenBank/DDBJ whole genome shotgun (WGS) entry which is preliminary data.</text>
</comment>
<dbReference type="OrthoDB" id="3256619at2"/>
<protein>
    <submittedName>
        <fullName evidence="1">Uncharacterized protein</fullName>
    </submittedName>
</protein>
<reference evidence="1 2" key="1">
    <citation type="submission" date="2018-11" db="EMBL/GenBank/DDBJ databases">
        <title>Rhodococcus spongicola sp. nov. and Rhodococcus xishaensis sp. nov. from marine sponges.</title>
        <authorList>
            <person name="Li L."/>
            <person name="Lin H.W."/>
        </authorList>
    </citation>
    <scope>NUCLEOTIDE SEQUENCE [LARGE SCALE GENOMIC DNA]</scope>
    <source>
        <strain evidence="1 2">CCTCC AB2014297</strain>
    </source>
</reference>
<dbReference type="AlphaFoldDB" id="A0A3S3AEN2"/>
<name>A0A3S3AEN2_9NOCA</name>
<evidence type="ECO:0000313" key="2">
    <source>
        <dbReference type="Proteomes" id="UP000286208"/>
    </source>
</evidence>
<proteinExistence type="predicted"/>